<dbReference type="RefSeq" id="WP_140989203.1">
    <property type="nucleotide sequence ID" value="NZ_VHIQ01000002.1"/>
</dbReference>
<evidence type="ECO:0000256" key="2">
    <source>
        <dbReference type="ARBA" id="ARBA00004128"/>
    </source>
</evidence>
<keyword evidence="12" id="KW-1185">Reference proteome</keyword>
<dbReference type="Proteomes" id="UP000317332">
    <property type="component" value="Unassembled WGS sequence"/>
</dbReference>
<feature type="transmembrane region" description="Helical" evidence="9">
    <location>
        <begin position="325"/>
        <end position="347"/>
    </location>
</feature>
<evidence type="ECO:0000256" key="5">
    <source>
        <dbReference type="ARBA" id="ARBA00022554"/>
    </source>
</evidence>
<evidence type="ECO:0000256" key="3">
    <source>
        <dbReference type="ARBA" id="ARBA00010918"/>
    </source>
</evidence>
<organism evidence="11 12">
    <name type="scientific">Paucihalobacter ruber</name>
    <dbReference type="NCBI Taxonomy" id="2567861"/>
    <lineage>
        <taxon>Bacteria</taxon>
        <taxon>Pseudomonadati</taxon>
        <taxon>Bacteroidota</taxon>
        <taxon>Flavobacteriia</taxon>
        <taxon>Flavobacteriales</taxon>
        <taxon>Flavobacteriaceae</taxon>
        <taxon>Paucihalobacter</taxon>
    </lineage>
</organism>
<dbReference type="Gene3D" id="3.40.630.10">
    <property type="entry name" value="Zn peptidases"/>
    <property type="match status" value="1"/>
</dbReference>
<dbReference type="GO" id="GO:0008235">
    <property type="term" value="F:metalloexopeptidase activity"/>
    <property type="evidence" value="ECO:0007669"/>
    <property type="project" value="InterPro"/>
</dbReference>
<evidence type="ECO:0000313" key="12">
    <source>
        <dbReference type="Proteomes" id="UP000317332"/>
    </source>
</evidence>
<feature type="transmembrane region" description="Helical" evidence="9">
    <location>
        <begin position="454"/>
        <end position="471"/>
    </location>
</feature>
<keyword evidence="6 9" id="KW-1133">Transmembrane helix</keyword>
<protein>
    <recommendedName>
        <fullName evidence="4">Vacuolar membrane protease</fullName>
    </recommendedName>
    <alternativeName>
        <fullName evidence="8">FXNA-related family protease 1</fullName>
    </alternativeName>
</protein>
<comment type="caution">
    <text evidence="11">The sequence shown here is derived from an EMBL/GenBank/DDBJ whole genome shotgun (WGS) entry which is preliminary data.</text>
</comment>
<dbReference type="OrthoDB" id="9778250at2"/>
<reference evidence="11 12" key="1">
    <citation type="submission" date="2019-06" db="EMBL/GenBank/DDBJ databases">
        <title>Flavobacteriaceae Paucihalobacterium erythroidium CWB-1, complete genome.</title>
        <authorList>
            <person name="Wu S."/>
        </authorList>
    </citation>
    <scope>NUCLEOTIDE SEQUENCE [LARGE SCALE GENOMIC DNA]</scope>
    <source>
        <strain evidence="11 12">CWB-1</strain>
    </source>
</reference>
<sequence>MIKKLAPVLLLVVAVFWSYRSLIPSTISNLNTPETEFSTERALKHLKVISAEPHYPGTEAHNTVRDYIISELKNLGLSVHIQEGYSYSKKGSNLTQVKNIVAKLQGTSGDKALVLATHYDSNPHSSLGASDAGAGVVTILEGLRAYLKSGNLPTNDVIVLITDAEETGLHGANLFVNKHAWSNQVGLVLNFEARGSGGPSYFLIETNNGNKKLIEALDHAGVKFPTGNSLAYSIYKMLPNDTDLTRFREDGNIDGFNFAFIDDHYDYHTVLDNYDRLDKNSLEHQGTYLMPLLAYFSNANLNEFTSYKDHVYFSMPLFNLVYYPFSWIIPILVLTILLFLLLVYIGIKKHHLSNKEIGLGFIPAIMSIAISALFAFIGWQLIGKIYPQYNEILHGFTYNGHDYIWAFTFLSLAISLLTYSWFYKPENAGSLMVAPILLWLLIAAAAAFKLKGASYFIIPVIFALGTLAIFTRQRQPNLILLSLLSFPAIFITAPLVQMLPVGLGLKMLVASAIIVSMLFTLFIGIFGFVKHKKRWSALSLIIGLFFFAKAHNNSNFTVENPKPNSLIYYYNADANEAQWLTYDRVTDEWTEKYLTINPTPVDANNSIFNSKYKTGFTYFNPTKVKSEILPPVINKITDTVIGDLRYLKYFLSPQTEVNRYELFANTNVTFTSFKINGTELNASENPYFKNRKINRLLTYFVSEDKFLDLEFTIPANQETSIDIYESSFDLLTSKLFKLEPRKDWMIPKPFVLNDAIMIKKTLKVE</sequence>
<dbReference type="Pfam" id="PF04389">
    <property type="entry name" value="Peptidase_M28"/>
    <property type="match status" value="1"/>
</dbReference>
<comment type="similarity">
    <text evidence="3">Belongs to the peptidase M28 family.</text>
</comment>
<keyword evidence="5" id="KW-0926">Vacuole</keyword>
<evidence type="ECO:0000256" key="9">
    <source>
        <dbReference type="SAM" id="Phobius"/>
    </source>
</evidence>
<evidence type="ECO:0000256" key="4">
    <source>
        <dbReference type="ARBA" id="ARBA00017435"/>
    </source>
</evidence>
<evidence type="ECO:0000259" key="10">
    <source>
        <dbReference type="Pfam" id="PF04389"/>
    </source>
</evidence>
<evidence type="ECO:0000313" key="11">
    <source>
        <dbReference type="EMBL" id="TPV34780.1"/>
    </source>
</evidence>
<accession>A0A506PRD1</accession>
<comment type="subcellular location">
    <subcellularLocation>
        <location evidence="2">Vacuole membrane</location>
        <topology evidence="2">Multi-pass membrane protein</topology>
    </subcellularLocation>
</comment>
<keyword evidence="9" id="KW-0812">Transmembrane</keyword>
<dbReference type="SUPFAM" id="SSF53187">
    <property type="entry name" value="Zn-dependent exopeptidases"/>
    <property type="match status" value="1"/>
</dbReference>
<feature type="transmembrane region" description="Helical" evidence="9">
    <location>
        <begin position="429"/>
        <end position="448"/>
    </location>
</feature>
<dbReference type="InterPro" id="IPR045175">
    <property type="entry name" value="M28_fam"/>
</dbReference>
<dbReference type="EMBL" id="VHIQ01000002">
    <property type="protein sequence ID" value="TPV34780.1"/>
    <property type="molecule type" value="Genomic_DNA"/>
</dbReference>
<dbReference type="GO" id="GO:0006508">
    <property type="term" value="P:proteolysis"/>
    <property type="evidence" value="ECO:0007669"/>
    <property type="project" value="InterPro"/>
</dbReference>
<dbReference type="GO" id="GO:0005774">
    <property type="term" value="C:vacuolar membrane"/>
    <property type="evidence" value="ECO:0007669"/>
    <property type="project" value="UniProtKB-SubCell"/>
</dbReference>
<gene>
    <name evidence="11" type="ORF">FJ651_04405</name>
</gene>
<comment type="function">
    <text evidence="1">May be involved in vacuolar sorting and osmoregulation.</text>
</comment>
<keyword evidence="7" id="KW-0325">Glycoprotein</keyword>
<feature type="transmembrane region" description="Helical" evidence="9">
    <location>
        <begin position="508"/>
        <end position="528"/>
    </location>
</feature>
<evidence type="ECO:0000256" key="7">
    <source>
        <dbReference type="ARBA" id="ARBA00023180"/>
    </source>
</evidence>
<dbReference type="InterPro" id="IPR007484">
    <property type="entry name" value="Peptidase_M28"/>
</dbReference>
<feature type="transmembrane region" description="Helical" evidence="9">
    <location>
        <begin position="478"/>
        <end position="496"/>
    </location>
</feature>
<dbReference type="AlphaFoldDB" id="A0A506PRD1"/>
<dbReference type="PANTHER" id="PTHR12147">
    <property type="entry name" value="METALLOPEPTIDASE M28 FAMILY MEMBER"/>
    <property type="match status" value="1"/>
</dbReference>
<evidence type="ECO:0000256" key="8">
    <source>
        <dbReference type="ARBA" id="ARBA00031512"/>
    </source>
</evidence>
<name>A0A506PRD1_9FLAO</name>
<feature type="transmembrane region" description="Helical" evidence="9">
    <location>
        <begin position="403"/>
        <end position="422"/>
    </location>
</feature>
<keyword evidence="9" id="KW-0472">Membrane</keyword>
<evidence type="ECO:0000256" key="6">
    <source>
        <dbReference type="ARBA" id="ARBA00022989"/>
    </source>
</evidence>
<proteinExistence type="inferred from homology"/>
<feature type="domain" description="Peptidase M28" evidence="10">
    <location>
        <begin position="99"/>
        <end position="288"/>
    </location>
</feature>
<evidence type="ECO:0000256" key="1">
    <source>
        <dbReference type="ARBA" id="ARBA00003273"/>
    </source>
</evidence>
<dbReference type="PANTHER" id="PTHR12147:SF58">
    <property type="entry name" value="VACUOLAR MEMBRANE PROTEASE"/>
    <property type="match status" value="1"/>
</dbReference>
<feature type="transmembrane region" description="Helical" evidence="9">
    <location>
        <begin position="359"/>
        <end position="383"/>
    </location>
</feature>